<feature type="compositionally biased region" description="Basic residues" evidence="1">
    <location>
        <begin position="594"/>
        <end position="609"/>
    </location>
</feature>
<dbReference type="AlphaFoldDB" id="A0AAD6WVH4"/>
<name>A0AAD6WVH4_9AGAR</name>
<feature type="compositionally biased region" description="Acidic residues" evidence="1">
    <location>
        <begin position="389"/>
        <end position="398"/>
    </location>
</feature>
<organism evidence="2 3">
    <name type="scientific">Mycena alexandri</name>
    <dbReference type="NCBI Taxonomy" id="1745969"/>
    <lineage>
        <taxon>Eukaryota</taxon>
        <taxon>Fungi</taxon>
        <taxon>Dikarya</taxon>
        <taxon>Basidiomycota</taxon>
        <taxon>Agaricomycotina</taxon>
        <taxon>Agaricomycetes</taxon>
        <taxon>Agaricomycetidae</taxon>
        <taxon>Agaricales</taxon>
        <taxon>Marasmiineae</taxon>
        <taxon>Mycenaceae</taxon>
        <taxon>Mycena</taxon>
    </lineage>
</organism>
<feature type="compositionally biased region" description="Basic residues" evidence="1">
    <location>
        <begin position="21"/>
        <end position="33"/>
    </location>
</feature>
<sequence length="618" mass="67929">MARSGPAPHATRNPGRQVQLSRRRRPGMSKAHRATQALKLAGPRKKRREFEEEIDEEFTRRADALQRISTAHNKKLAYVRGILSRISQFKATRTPSLHHALVHQRSLDAQADGAETNAGRTTSLKELKQGLKDDIESGDFDMDSIDAEEEKRLITQALDHRMNKRRGVRGTTKASQIDVTQTMRGMTDAMGDLNFRTGTRGFAVFSRGNADDPTRPHIIDSDDSMSFLMEVYGISPVDFLRSFEGYCVTRDEGIFEKDDVDSVRKSVSRLLTGGLRRVKNSTTITMEYVHYDTAIREAKGVELAGWPADVPISRPATWNKETGRRIRDMLHSGAIHWVTMTRTQHAALIEENNAKRAALGAGALRRRAERSDKGLPRGPRKRKGRGIEEVPEEEDEEVPVTPPQTKSTALPAVGTSVGAALRPRAAEYGAVQQQPAATFPSLHYDPAQPLDFGLDQLISLPPYDYDDLEEINRLVNDIAVNGLFPNVNALGEQVSASSSLVPSLDFATSWNQLPHAPIDPVPLTPTYPVGVLMASLSANVATTGQRKRGREGAGDDTADAPPKKRKQRSDAGASRKADAGKAALEASPLEAQVKTRKKRKDAGMPRKKRDAASAAPNT</sequence>
<keyword evidence="3" id="KW-1185">Reference proteome</keyword>
<comment type="caution">
    <text evidence="2">The sequence shown here is derived from an EMBL/GenBank/DDBJ whole genome shotgun (WGS) entry which is preliminary data.</text>
</comment>
<feature type="region of interest" description="Disordered" evidence="1">
    <location>
        <begin position="1"/>
        <end position="52"/>
    </location>
</feature>
<proteinExistence type="predicted"/>
<evidence type="ECO:0000256" key="1">
    <source>
        <dbReference type="SAM" id="MobiDB-lite"/>
    </source>
</evidence>
<protein>
    <submittedName>
        <fullName evidence="2">Uncharacterized protein</fullName>
    </submittedName>
</protein>
<feature type="region of interest" description="Disordered" evidence="1">
    <location>
        <begin position="542"/>
        <end position="618"/>
    </location>
</feature>
<reference evidence="2" key="1">
    <citation type="submission" date="2023-03" db="EMBL/GenBank/DDBJ databases">
        <title>Massive genome expansion in bonnet fungi (Mycena s.s.) driven by repeated elements and novel gene families across ecological guilds.</title>
        <authorList>
            <consortium name="Lawrence Berkeley National Laboratory"/>
            <person name="Harder C.B."/>
            <person name="Miyauchi S."/>
            <person name="Viragh M."/>
            <person name="Kuo A."/>
            <person name="Thoen E."/>
            <person name="Andreopoulos B."/>
            <person name="Lu D."/>
            <person name="Skrede I."/>
            <person name="Drula E."/>
            <person name="Henrissat B."/>
            <person name="Morin E."/>
            <person name="Kohler A."/>
            <person name="Barry K."/>
            <person name="LaButti K."/>
            <person name="Morin E."/>
            <person name="Salamov A."/>
            <person name="Lipzen A."/>
            <person name="Mereny Z."/>
            <person name="Hegedus B."/>
            <person name="Baldrian P."/>
            <person name="Stursova M."/>
            <person name="Weitz H."/>
            <person name="Taylor A."/>
            <person name="Grigoriev I.V."/>
            <person name="Nagy L.G."/>
            <person name="Martin F."/>
            <person name="Kauserud H."/>
        </authorList>
    </citation>
    <scope>NUCLEOTIDE SEQUENCE</scope>
    <source>
        <strain evidence="2">CBHHK200</strain>
    </source>
</reference>
<evidence type="ECO:0000313" key="3">
    <source>
        <dbReference type="Proteomes" id="UP001218188"/>
    </source>
</evidence>
<dbReference type="EMBL" id="JARJCM010000107">
    <property type="protein sequence ID" value="KAJ7028883.1"/>
    <property type="molecule type" value="Genomic_DNA"/>
</dbReference>
<dbReference type="Proteomes" id="UP001218188">
    <property type="component" value="Unassembled WGS sequence"/>
</dbReference>
<gene>
    <name evidence="2" type="ORF">C8F04DRAFT_1265449</name>
</gene>
<feature type="region of interest" description="Disordered" evidence="1">
    <location>
        <begin position="360"/>
        <end position="411"/>
    </location>
</feature>
<accession>A0AAD6WVH4</accession>
<evidence type="ECO:0000313" key="2">
    <source>
        <dbReference type="EMBL" id="KAJ7028883.1"/>
    </source>
</evidence>